<dbReference type="AlphaFoldDB" id="A0A1G5HR58"/>
<feature type="binding site" evidence="5">
    <location>
        <begin position="113"/>
        <end position="116"/>
    </location>
    <ligand>
        <name>(6S)-5,6,7,8-tetrahydrofolate</name>
        <dbReference type="ChEBI" id="CHEBI:57453"/>
    </ligand>
</feature>
<dbReference type="Pfam" id="PF00551">
    <property type="entry name" value="Formyl_trans_N"/>
    <property type="match status" value="1"/>
</dbReference>
<dbReference type="STRING" id="419481.SAMN05216233_11581"/>
<gene>
    <name evidence="5" type="primary">fmt</name>
    <name evidence="8" type="ORF">SAMN05216233_11581</name>
</gene>
<dbReference type="CDD" id="cd08646">
    <property type="entry name" value="FMT_core_Met-tRNA-FMT_N"/>
    <property type="match status" value="1"/>
</dbReference>
<dbReference type="GO" id="GO:0005829">
    <property type="term" value="C:cytosol"/>
    <property type="evidence" value="ECO:0007669"/>
    <property type="project" value="TreeGrafter"/>
</dbReference>
<dbReference type="PANTHER" id="PTHR11138">
    <property type="entry name" value="METHIONYL-TRNA FORMYLTRANSFERASE"/>
    <property type="match status" value="1"/>
</dbReference>
<dbReference type="EMBL" id="FMUX01000015">
    <property type="protein sequence ID" value="SCY66227.1"/>
    <property type="molecule type" value="Genomic_DNA"/>
</dbReference>
<dbReference type="EC" id="2.1.2.9" evidence="2 5"/>
<accession>A0A1G5HR58</accession>
<comment type="function">
    <text evidence="5">Attaches a formyl group to the free amino group of methionyl-tRNA(fMet). The formyl group appears to play a dual role in the initiator identity of N-formylmethionyl-tRNA by promoting its recognition by IF2 and preventing the misappropriation of this tRNA by the elongation apparatus.</text>
</comment>
<dbReference type="PANTHER" id="PTHR11138:SF5">
    <property type="entry name" value="METHIONYL-TRNA FORMYLTRANSFERASE, MITOCHONDRIAL"/>
    <property type="match status" value="1"/>
</dbReference>
<dbReference type="FunFam" id="3.40.50.12230:FF:000001">
    <property type="entry name" value="Methionyl-tRNA formyltransferase"/>
    <property type="match status" value="1"/>
</dbReference>
<comment type="similarity">
    <text evidence="1 5">Belongs to the Fmt family.</text>
</comment>
<dbReference type="OrthoDB" id="9802815at2"/>
<dbReference type="SUPFAM" id="SSF53328">
    <property type="entry name" value="Formyltransferase"/>
    <property type="match status" value="1"/>
</dbReference>
<dbReference type="Gene3D" id="3.40.50.12230">
    <property type="match status" value="1"/>
</dbReference>
<feature type="domain" description="Formyl transferase N-terminal" evidence="6">
    <location>
        <begin position="6"/>
        <end position="183"/>
    </location>
</feature>
<dbReference type="RefSeq" id="WP_092212787.1">
    <property type="nucleotide sequence ID" value="NZ_FMUX01000015.1"/>
</dbReference>
<evidence type="ECO:0000313" key="8">
    <source>
        <dbReference type="EMBL" id="SCY66227.1"/>
    </source>
</evidence>
<dbReference type="InterPro" id="IPR005793">
    <property type="entry name" value="Formyl_trans_C"/>
</dbReference>
<dbReference type="Pfam" id="PF02911">
    <property type="entry name" value="Formyl_trans_C"/>
    <property type="match status" value="1"/>
</dbReference>
<evidence type="ECO:0000256" key="5">
    <source>
        <dbReference type="HAMAP-Rule" id="MF_00182"/>
    </source>
</evidence>
<evidence type="ECO:0000256" key="1">
    <source>
        <dbReference type="ARBA" id="ARBA00010699"/>
    </source>
</evidence>
<dbReference type="InterPro" id="IPR044135">
    <property type="entry name" value="Met-tRNA-FMT_C"/>
</dbReference>
<dbReference type="InterPro" id="IPR041711">
    <property type="entry name" value="Met-tRNA-FMT_N"/>
</dbReference>
<dbReference type="NCBIfam" id="TIGR00460">
    <property type="entry name" value="fmt"/>
    <property type="match status" value="1"/>
</dbReference>
<dbReference type="InterPro" id="IPR002376">
    <property type="entry name" value="Formyl_transf_N"/>
</dbReference>
<dbReference type="Proteomes" id="UP000198870">
    <property type="component" value="Unassembled WGS sequence"/>
</dbReference>
<evidence type="ECO:0000256" key="4">
    <source>
        <dbReference type="ARBA" id="ARBA00022917"/>
    </source>
</evidence>
<proteinExistence type="inferred from homology"/>
<keyword evidence="3 5" id="KW-0808">Transferase</keyword>
<evidence type="ECO:0000259" key="6">
    <source>
        <dbReference type="Pfam" id="PF00551"/>
    </source>
</evidence>
<dbReference type="GO" id="GO:0004479">
    <property type="term" value="F:methionyl-tRNA formyltransferase activity"/>
    <property type="evidence" value="ECO:0007669"/>
    <property type="project" value="UniProtKB-UniRule"/>
</dbReference>
<comment type="catalytic activity">
    <reaction evidence="5">
        <text>L-methionyl-tRNA(fMet) + (6R)-10-formyltetrahydrofolate = N-formyl-L-methionyl-tRNA(fMet) + (6S)-5,6,7,8-tetrahydrofolate + H(+)</text>
        <dbReference type="Rhea" id="RHEA:24380"/>
        <dbReference type="Rhea" id="RHEA-COMP:9952"/>
        <dbReference type="Rhea" id="RHEA-COMP:9953"/>
        <dbReference type="ChEBI" id="CHEBI:15378"/>
        <dbReference type="ChEBI" id="CHEBI:57453"/>
        <dbReference type="ChEBI" id="CHEBI:78530"/>
        <dbReference type="ChEBI" id="CHEBI:78844"/>
        <dbReference type="ChEBI" id="CHEBI:195366"/>
        <dbReference type="EC" id="2.1.2.9"/>
    </reaction>
</comment>
<dbReference type="InterPro" id="IPR005794">
    <property type="entry name" value="Fmt"/>
</dbReference>
<feature type="domain" description="Formyl transferase C-terminal" evidence="7">
    <location>
        <begin position="208"/>
        <end position="303"/>
    </location>
</feature>
<reference evidence="8 9" key="1">
    <citation type="submission" date="2016-10" db="EMBL/GenBank/DDBJ databases">
        <authorList>
            <person name="de Groot N.N."/>
        </authorList>
    </citation>
    <scope>NUCLEOTIDE SEQUENCE [LARGE SCALE GENOMIC DNA]</scope>
    <source>
        <strain evidence="8 9">AA1</strain>
    </source>
</reference>
<organism evidence="8 9">
    <name type="scientific">Desulfoluna spongiiphila</name>
    <dbReference type="NCBI Taxonomy" id="419481"/>
    <lineage>
        <taxon>Bacteria</taxon>
        <taxon>Pseudomonadati</taxon>
        <taxon>Thermodesulfobacteriota</taxon>
        <taxon>Desulfobacteria</taxon>
        <taxon>Desulfobacterales</taxon>
        <taxon>Desulfolunaceae</taxon>
        <taxon>Desulfoluna</taxon>
    </lineage>
</organism>
<keyword evidence="4 5" id="KW-0648">Protein biosynthesis</keyword>
<keyword evidence="9" id="KW-1185">Reference proteome</keyword>
<sequence>MTKPSIIFMGTPDFAVNALRALHESGLFEIALVVSQPDRPKGRGRKLEPTPVKAYAQAMGYRVEQPETVKSEEFIRLAEEIAPDFFVVVAFGQILNQRLLDVPKVCPVNIHGSLLPRYRGSAPIQRAVMNGDAVTGVTTMVMDRGMDTGDMLLTVKTPIGPEDTAATLHDRLSELGGELIVKTLPGLLDGSVVPVPQDNEAATHAAMLSKAEGEIDWSAPARIIDCRLRGMTPWPGAFTFLDGKRLRIHKTQPLEMPATDAPGTVVTGGSELVVATGEGLLRIVELQGANSKRMPAEAFLRGNPIEPGARMGS</sequence>
<evidence type="ECO:0000259" key="7">
    <source>
        <dbReference type="Pfam" id="PF02911"/>
    </source>
</evidence>
<dbReference type="InterPro" id="IPR011034">
    <property type="entry name" value="Formyl_transferase-like_C_sf"/>
</dbReference>
<dbReference type="CDD" id="cd08704">
    <property type="entry name" value="Met_tRNA_FMT_C"/>
    <property type="match status" value="1"/>
</dbReference>
<name>A0A1G5HR58_9BACT</name>
<evidence type="ECO:0000256" key="3">
    <source>
        <dbReference type="ARBA" id="ARBA00022679"/>
    </source>
</evidence>
<protein>
    <recommendedName>
        <fullName evidence="2 5">Methionyl-tRNA formyltransferase</fullName>
        <ecNumber evidence="2 5">2.1.2.9</ecNumber>
    </recommendedName>
</protein>
<evidence type="ECO:0000256" key="2">
    <source>
        <dbReference type="ARBA" id="ARBA00012261"/>
    </source>
</evidence>
<dbReference type="InterPro" id="IPR036477">
    <property type="entry name" value="Formyl_transf_N_sf"/>
</dbReference>
<dbReference type="SUPFAM" id="SSF50486">
    <property type="entry name" value="FMT C-terminal domain-like"/>
    <property type="match status" value="1"/>
</dbReference>
<dbReference type="HAMAP" id="MF_00182">
    <property type="entry name" value="Formyl_trans"/>
    <property type="match status" value="1"/>
</dbReference>
<evidence type="ECO:0000313" key="9">
    <source>
        <dbReference type="Proteomes" id="UP000198870"/>
    </source>
</evidence>